<name>A0A9X7M1A7_BACCE</name>
<evidence type="ECO:0000313" key="2">
    <source>
        <dbReference type="Proteomes" id="UP000321735"/>
    </source>
</evidence>
<reference evidence="1 2" key="1">
    <citation type="journal article" date="2019" name="Ecotoxicol. Environ. Saf.">
        <title>Microbial characterization of heavy metal resistant bacterial strains isolated from an electroplating wastewater treatment plant.</title>
        <authorList>
            <person name="Cai X."/>
            <person name="Zheng X."/>
            <person name="Zhang D."/>
            <person name="Iqbal W."/>
            <person name="Liu C."/>
            <person name="Yang B."/>
            <person name="Zhao X."/>
            <person name="Lu X."/>
            <person name="Mao Y."/>
        </authorList>
    </citation>
    <scope>NUCLEOTIDE SEQUENCE [LARGE SCALE GENOMIC DNA]</scope>
    <source>
        <strain evidence="1 2">Co1-1</strain>
    </source>
</reference>
<protein>
    <submittedName>
        <fullName evidence="1">DUF3983 domain-containing protein</fullName>
    </submittedName>
</protein>
<sequence length="66" mass="7699">MGINSVKMHQNGNERRLNERVRELAGLKKRKVKKAIARRSKIIESAEKERVKKAWRNIFSQAGILK</sequence>
<evidence type="ECO:0000313" key="1">
    <source>
        <dbReference type="EMBL" id="QDZ76979.1"/>
    </source>
</evidence>
<proteinExistence type="predicted"/>
<dbReference type="InterPro" id="IPR025041">
    <property type="entry name" value="DUF3983"/>
</dbReference>
<organism evidence="1 2">
    <name type="scientific">Bacillus cereus</name>
    <dbReference type="NCBI Taxonomy" id="1396"/>
    <lineage>
        <taxon>Bacteria</taxon>
        <taxon>Bacillati</taxon>
        <taxon>Bacillota</taxon>
        <taxon>Bacilli</taxon>
        <taxon>Bacillales</taxon>
        <taxon>Bacillaceae</taxon>
        <taxon>Bacillus</taxon>
        <taxon>Bacillus cereus group</taxon>
    </lineage>
</organism>
<accession>A0A9X7M1A7</accession>
<gene>
    <name evidence="1" type="ORF">D0437_29765</name>
</gene>
<dbReference type="Proteomes" id="UP000321735">
    <property type="component" value="Chromosome"/>
</dbReference>
<dbReference type="EMBL" id="CP031778">
    <property type="protein sequence ID" value="QDZ76979.1"/>
    <property type="molecule type" value="Genomic_DNA"/>
</dbReference>
<dbReference type="Pfam" id="PF13137">
    <property type="entry name" value="DUF3983"/>
    <property type="match status" value="1"/>
</dbReference>
<dbReference type="AlphaFoldDB" id="A0A9X7M1A7"/>